<dbReference type="RefSeq" id="WP_390252037.1">
    <property type="nucleotide sequence ID" value="NZ_JBHSDT010000004.1"/>
</dbReference>
<comment type="caution">
    <text evidence="1">The sequence shown here is derived from an EMBL/GenBank/DDBJ whole genome shotgun (WGS) entry which is preliminary data.</text>
</comment>
<accession>A0ABV8WWP2</accession>
<keyword evidence="2" id="KW-1185">Reference proteome</keyword>
<gene>
    <name evidence="1" type="ORF">ACFOY7_10700</name>
</gene>
<protein>
    <submittedName>
        <fullName evidence="1">Uncharacterized protein</fullName>
    </submittedName>
</protein>
<evidence type="ECO:0000313" key="2">
    <source>
        <dbReference type="Proteomes" id="UP001595882"/>
    </source>
</evidence>
<evidence type="ECO:0000313" key="1">
    <source>
        <dbReference type="EMBL" id="MFC4403548.1"/>
    </source>
</evidence>
<name>A0ABV8WWP2_9BACI</name>
<sequence length="47" mass="5296">MDESLATKQDILMSTIQKLSANPKHWYMDNPILAEELASYGEVTTPN</sequence>
<dbReference type="Proteomes" id="UP001595882">
    <property type="component" value="Unassembled WGS sequence"/>
</dbReference>
<dbReference type="EMBL" id="JBHSDT010000004">
    <property type="protein sequence ID" value="MFC4403548.1"/>
    <property type="molecule type" value="Genomic_DNA"/>
</dbReference>
<proteinExistence type="predicted"/>
<organism evidence="1 2">
    <name type="scientific">Gracilibacillus xinjiangensis</name>
    <dbReference type="NCBI Taxonomy" id="1193282"/>
    <lineage>
        <taxon>Bacteria</taxon>
        <taxon>Bacillati</taxon>
        <taxon>Bacillota</taxon>
        <taxon>Bacilli</taxon>
        <taxon>Bacillales</taxon>
        <taxon>Bacillaceae</taxon>
        <taxon>Gracilibacillus</taxon>
    </lineage>
</organism>
<reference evidence="2" key="1">
    <citation type="journal article" date="2019" name="Int. J. Syst. Evol. Microbiol.">
        <title>The Global Catalogue of Microorganisms (GCM) 10K type strain sequencing project: providing services to taxonomists for standard genome sequencing and annotation.</title>
        <authorList>
            <consortium name="The Broad Institute Genomics Platform"/>
            <consortium name="The Broad Institute Genome Sequencing Center for Infectious Disease"/>
            <person name="Wu L."/>
            <person name="Ma J."/>
        </authorList>
    </citation>
    <scope>NUCLEOTIDE SEQUENCE [LARGE SCALE GENOMIC DNA]</scope>
    <source>
        <strain evidence="2">CCUG 37865</strain>
    </source>
</reference>